<feature type="domain" description="PIN" evidence="1">
    <location>
        <begin position="9"/>
        <end position="116"/>
    </location>
</feature>
<dbReference type="PANTHER" id="PTHR34610:SF3">
    <property type="entry name" value="SSL7007 PROTEIN"/>
    <property type="match status" value="1"/>
</dbReference>
<dbReference type="InterPro" id="IPR029060">
    <property type="entry name" value="PIN-like_dom_sf"/>
</dbReference>
<evidence type="ECO:0000313" key="3">
    <source>
        <dbReference type="Proteomes" id="UP000247536"/>
    </source>
</evidence>
<organism evidence="2 3">
    <name type="scientific">Rhizobium wuzhouense</name>
    <dbReference type="NCBI Taxonomy" id="1986026"/>
    <lineage>
        <taxon>Bacteria</taxon>
        <taxon>Pseudomonadati</taxon>
        <taxon>Pseudomonadota</taxon>
        <taxon>Alphaproteobacteria</taxon>
        <taxon>Hyphomicrobiales</taxon>
        <taxon>Rhizobiaceae</taxon>
        <taxon>Rhizobium/Agrobacterium group</taxon>
        <taxon>Rhizobium</taxon>
    </lineage>
</organism>
<dbReference type="EMBL" id="QJRY01000001">
    <property type="protein sequence ID" value="PYB76970.1"/>
    <property type="molecule type" value="Genomic_DNA"/>
</dbReference>
<keyword evidence="3" id="KW-1185">Reference proteome</keyword>
<dbReference type="Proteomes" id="UP000247536">
    <property type="component" value="Unassembled WGS sequence"/>
</dbReference>
<dbReference type="PANTHER" id="PTHR34610">
    <property type="entry name" value="SSL7007 PROTEIN"/>
    <property type="match status" value="1"/>
</dbReference>
<name>A0ABX5NV68_9HYPH</name>
<evidence type="ECO:0000259" key="1">
    <source>
        <dbReference type="Pfam" id="PF13470"/>
    </source>
</evidence>
<protein>
    <submittedName>
        <fullName evidence="2">PIN family protein</fullName>
    </submittedName>
</protein>
<dbReference type="InterPro" id="IPR002850">
    <property type="entry name" value="PIN_toxin-like"/>
</dbReference>
<sequence length="145" mass="16231">MDDRRRCHVILSALRSSRGASHIVLRAMLEGRVPFAVSPAVALEYESVVKRPGILGQFSDLRSSDIDIILDGLFKQAHLVSPRIRYRPFLDDPKDDLYVECALNGGASRIVSNDRHFRHPALSAFGLKTCSAGAIVEEILRRQYQ</sequence>
<accession>A0ABX5NV68</accession>
<dbReference type="InterPro" id="IPR002716">
    <property type="entry name" value="PIN_dom"/>
</dbReference>
<proteinExistence type="predicted"/>
<dbReference type="CDD" id="cd09854">
    <property type="entry name" value="PIN_VapC-like"/>
    <property type="match status" value="1"/>
</dbReference>
<reference evidence="2 3" key="1">
    <citation type="submission" date="2018-06" db="EMBL/GenBank/DDBJ databases">
        <title>Rhizobium wuzhouense sp. nov., isolated from roots of Oryza officinalis.</title>
        <authorList>
            <person name="Yuan T."/>
        </authorList>
    </citation>
    <scope>NUCLEOTIDE SEQUENCE [LARGE SCALE GENOMIC DNA]</scope>
    <source>
        <strain evidence="2 3">W44</strain>
    </source>
</reference>
<comment type="caution">
    <text evidence="2">The sequence shown here is derived from an EMBL/GenBank/DDBJ whole genome shotgun (WGS) entry which is preliminary data.</text>
</comment>
<gene>
    <name evidence="2" type="ORF">DMY87_00830</name>
</gene>
<dbReference type="Pfam" id="PF13470">
    <property type="entry name" value="PIN_3"/>
    <property type="match status" value="1"/>
</dbReference>
<dbReference type="RefSeq" id="WP_110789403.1">
    <property type="nucleotide sequence ID" value="NZ_QJRY01000001.1"/>
</dbReference>
<evidence type="ECO:0000313" key="2">
    <source>
        <dbReference type="EMBL" id="PYB76970.1"/>
    </source>
</evidence>
<dbReference type="SUPFAM" id="SSF88723">
    <property type="entry name" value="PIN domain-like"/>
    <property type="match status" value="1"/>
</dbReference>